<evidence type="ECO:0000256" key="1">
    <source>
        <dbReference type="SAM" id="Phobius"/>
    </source>
</evidence>
<dbReference type="EMBL" id="JACHVP010000001">
    <property type="protein sequence ID" value="MBB2965573.1"/>
    <property type="molecule type" value="Genomic_DNA"/>
</dbReference>
<name>A0A7W4YGS2_LEIAQ</name>
<keyword evidence="1" id="KW-0472">Membrane</keyword>
<feature type="transmembrane region" description="Helical" evidence="1">
    <location>
        <begin position="178"/>
        <end position="200"/>
    </location>
</feature>
<evidence type="ECO:0000313" key="2">
    <source>
        <dbReference type="EMBL" id="MBB2965573.1"/>
    </source>
</evidence>
<dbReference type="RefSeq" id="WP_021758122.1">
    <property type="nucleotide sequence ID" value="NZ_JACHVP010000001.1"/>
</dbReference>
<proteinExistence type="predicted"/>
<dbReference type="AlphaFoldDB" id="A0A7W4YGS2"/>
<keyword evidence="1" id="KW-0812">Transmembrane</keyword>
<keyword evidence="3" id="KW-1185">Reference proteome</keyword>
<evidence type="ECO:0000313" key="3">
    <source>
        <dbReference type="Proteomes" id="UP000538196"/>
    </source>
</evidence>
<organism evidence="2 3">
    <name type="scientific">Leifsonia aquatica</name>
    <name type="common">Corynebacterium aquaticum</name>
    <dbReference type="NCBI Taxonomy" id="144185"/>
    <lineage>
        <taxon>Bacteria</taxon>
        <taxon>Bacillati</taxon>
        <taxon>Actinomycetota</taxon>
        <taxon>Actinomycetes</taxon>
        <taxon>Micrococcales</taxon>
        <taxon>Microbacteriaceae</taxon>
        <taxon>Leifsonia</taxon>
    </lineage>
</organism>
<feature type="transmembrane region" description="Helical" evidence="1">
    <location>
        <begin position="44"/>
        <end position="61"/>
    </location>
</feature>
<dbReference type="Proteomes" id="UP000538196">
    <property type="component" value="Unassembled WGS sequence"/>
</dbReference>
<comment type="caution">
    <text evidence="2">The sequence shown here is derived from an EMBL/GenBank/DDBJ whole genome shotgun (WGS) entry which is preliminary data.</text>
</comment>
<feature type="transmembrane region" description="Helical" evidence="1">
    <location>
        <begin position="12"/>
        <end position="37"/>
    </location>
</feature>
<accession>A0A7W4YGS2</accession>
<feature type="transmembrane region" description="Helical" evidence="1">
    <location>
        <begin position="73"/>
        <end position="97"/>
    </location>
</feature>
<sequence length="201" mass="20957">MTTLPPAAFLAFFFPHAVWVLVLLLTIAALCCMVATLRTPRRPLVYTASGLLAVAFVLAVLPQEQAPLEFRLFIGIAALALSVAGGGPASQLVLALATRSTTVAGDHGGIVVHDRSTGSAADATREVLRGGTTIGFLERFATTGAIMAGFPEALGVLIAIKGVGRFTELDTAEARERFIIGTLVSITWACVCAGLFRFVAA</sequence>
<keyword evidence="1" id="KW-1133">Transmembrane helix</keyword>
<reference evidence="2 3" key="1">
    <citation type="submission" date="2020-08" db="EMBL/GenBank/DDBJ databases">
        <title>Sequencing the genomes of 1000 actinobacteria strains.</title>
        <authorList>
            <person name="Klenk H.-P."/>
        </authorList>
    </citation>
    <scope>NUCLEOTIDE SEQUENCE [LARGE SCALE GENOMIC DNA]</scope>
    <source>
        <strain evidence="2 3">DSM 20146</strain>
    </source>
</reference>
<protein>
    <submittedName>
        <fullName evidence="2">Uncharacterized protein</fullName>
    </submittedName>
</protein>
<gene>
    <name evidence="2" type="ORF">FHX33_000305</name>
</gene>